<dbReference type="Pfam" id="PF04149">
    <property type="entry name" value="DUF397"/>
    <property type="match status" value="1"/>
</dbReference>
<gene>
    <name evidence="2" type="ORF">GCM10009799_23820</name>
</gene>
<dbReference type="EMBL" id="BAAAPC010000009">
    <property type="protein sequence ID" value="GAA1996376.1"/>
    <property type="molecule type" value="Genomic_DNA"/>
</dbReference>
<evidence type="ECO:0000313" key="2">
    <source>
        <dbReference type="EMBL" id="GAA1996376.1"/>
    </source>
</evidence>
<dbReference type="Proteomes" id="UP001501585">
    <property type="component" value="Unassembled WGS sequence"/>
</dbReference>
<sequence length="66" mass="7186">MTRTTDWFKSSYSAGASNACVEVRISPRGIDVRDSMNPTSTNLAFSGTEWQAFLTSWALGGGTHKQ</sequence>
<evidence type="ECO:0000313" key="3">
    <source>
        <dbReference type="Proteomes" id="UP001501585"/>
    </source>
</evidence>
<reference evidence="2 3" key="1">
    <citation type="journal article" date="2019" name="Int. J. Syst. Evol. Microbiol.">
        <title>The Global Catalogue of Microorganisms (GCM) 10K type strain sequencing project: providing services to taxonomists for standard genome sequencing and annotation.</title>
        <authorList>
            <consortium name="The Broad Institute Genomics Platform"/>
            <consortium name="The Broad Institute Genome Sequencing Center for Infectious Disease"/>
            <person name="Wu L."/>
            <person name="Ma J."/>
        </authorList>
    </citation>
    <scope>NUCLEOTIDE SEQUENCE [LARGE SCALE GENOMIC DNA]</scope>
    <source>
        <strain evidence="2 3">JCM 15313</strain>
    </source>
</reference>
<evidence type="ECO:0000259" key="1">
    <source>
        <dbReference type="Pfam" id="PF04149"/>
    </source>
</evidence>
<keyword evidence="3" id="KW-1185">Reference proteome</keyword>
<accession>A0ABN2T140</accession>
<dbReference type="RefSeq" id="WP_344162227.1">
    <property type="nucleotide sequence ID" value="NZ_BAAAPC010000009.1"/>
</dbReference>
<name>A0ABN2T140_9ACTN</name>
<dbReference type="InterPro" id="IPR007278">
    <property type="entry name" value="DUF397"/>
</dbReference>
<feature type="domain" description="DUF397" evidence="1">
    <location>
        <begin position="6"/>
        <end position="55"/>
    </location>
</feature>
<organism evidence="2 3">
    <name type="scientific">Nocardiopsis rhodophaea</name>
    <dbReference type="NCBI Taxonomy" id="280238"/>
    <lineage>
        <taxon>Bacteria</taxon>
        <taxon>Bacillati</taxon>
        <taxon>Actinomycetota</taxon>
        <taxon>Actinomycetes</taxon>
        <taxon>Streptosporangiales</taxon>
        <taxon>Nocardiopsidaceae</taxon>
        <taxon>Nocardiopsis</taxon>
    </lineage>
</organism>
<protein>
    <recommendedName>
        <fullName evidence="1">DUF397 domain-containing protein</fullName>
    </recommendedName>
</protein>
<comment type="caution">
    <text evidence="2">The sequence shown here is derived from an EMBL/GenBank/DDBJ whole genome shotgun (WGS) entry which is preliminary data.</text>
</comment>
<proteinExistence type="predicted"/>